<organism evidence="8 9">
    <name type="scientific">Thiorhodovibrio winogradskyi</name>
    <dbReference type="NCBI Taxonomy" id="77007"/>
    <lineage>
        <taxon>Bacteria</taxon>
        <taxon>Pseudomonadati</taxon>
        <taxon>Pseudomonadota</taxon>
        <taxon>Gammaproteobacteria</taxon>
        <taxon>Chromatiales</taxon>
        <taxon>Chromatiaceae</taxon>
        <taxon>Thiorhodovibrio</taxon>
    </lineage>
</organism>
<dbReference type="SUPFAM" id="SSF110997">
    <property type="entry name" value="Sporulation related repeat"/>
    <property type="match status" value="1"/>
</dbReference>
<dbReference type="SUPFAM" id="SSF50685">
    <property type="entry name" value="Barwin-like endoglucanases"/>
    <property type="match status" value="1"/>
</dbReference>
<comment type="function">
    <text evidence="4">Lytic transglycosylase with a strong preference for naked glycan strands that lack stem peptides.</text>
</comment>
<dbReference type="InterPro" id="IPR009009">
    <property type="entry name" value="RlpA-like_DPBB"/>
</dbReference>
<keyword evidence="1" id="KW-0732">Signal</keyword>
<evidence type="ECO:0000256" key="4">
    <source>
        <dbReference type="HAMAP-Rule" id="MF_02071"/>
    </source>
</evidence>
<keyword evidence="9" id="KW-1185">Reference proteome</keyword>
<comment type="similarity">
    <text evidence="4 5">Belongs to the RlpA family.</text>
</comment>
<dbReference type="InterPro" id="IPR036680">
    <property type="entry name" value="SPOR-like_sf"/>
</dbReference>
<dbReference type="Gene3D" id="3.30.70.1070">
    <property type="entry name" value="Sporulation related repeat"/>
    <property type="match status" value="1"/>
</dbReference>
<feature type="domain" description="SPOR" evidence="7">
    <location>
        <begin position="205"/>
        <end position="285"/>
    </location>
</feature>
<evidence type="ECO:0000256" key="2">
    <source>
        <dbReference type="ARBA" id="ARBA00023239"/>
    </source>
</evidence>
<dbReference type="InterPro" id="IPR012997">
    <property type="entry name" value="RplA"/>
</dbReference>
<reference evidence="8 9" key="1">
    <citation type="journal article" date="2023" name="Microorganisms">
        <title>Thiorhodovibrio frisius and Trv. litoralis spp. nov., Two Novel Members from a Clade of Fastidious Purple Sulfur Bacteria That Exhibit Unique Red-Shifted Light-Harvesting Capabilities.</title>
        <authorList>
            <person name="Methner A."/>
            <person name="Kuzyk S.B."/>
            <person name="Petersen J."/>
            <person name="Bauer S."/>
            <person name="Brinkmann H."/>
            <person name="Sichau K."/>
            <person name="Wanner G."/>
            <person name="Wolf J."/>
            <person name="Neumann-Schaal M."/>
            <person name="Henke P."/>
            <person name="Tank M."/>
            <person name="Sproer C."/>
            <person name="Bunk B."/>
            <person name="Overmann J."/>
        </authorList>
    </citation>
    <scope>NUCLEOTIDE SEQUENCE [LARGE SCALE GENOMIC DNA]</scope>
    <source>
        <strain evidence="8 9">DSM 6702</strain>
    </source>
</reference>
<keyword evidence="3 4" id="KW-0961">Cell wall biogenesis/degradation</keyword>
<name>A0ABZ0SGF1_9GAMM</name>
<dbReference type="PANTHER" id="PTHR34183">
    <property type="entry name" value="ENDOLYTIC PEPTIDOGLYCAN TRANSGLYCOSYLASE RLPA"/>
    <property type="match status" value="1"/>
</dbReference>
<accession>A0ABZ0SGF1</accession>
<evidence type="ECO:0000256" key="1">
    <source>
        <dbReference type="ARBA" id="ARBA00022729"/>
    </source>
</evidence>
<dbReference type="RefSeq" id="WP_328985680.1">
    <property type="nucleotide sequence ID" value="NZ_CP121472.1"/>
</dbReference>
<evidence type="ECO:0000259" key="7">
    <source>
        <dbReference type="PROSITE" id="PS51724"/>
    </source>
</evidence>
<dbReference type="Pfam" id="PF05036">
    <property type="entry name" value="SPOR"/>
    <property type="match status" value="1"/>
</dbReference>
<dbReference type="InterPro" id="IPR036908">
    <property type="entry name" value="RlpA-like_sf"/>
</dbReference>
<dbReference type="EMBL" id="CP121472">
    <property type="protein sequence ID" value="WPL19922.1"/>
    <property type="molecule type" value="Genomic_DNA"/>
</dbReference>
<evidence type="ECO:0000313" key="9">
    <source>
        <dbReference type="Proteomes" id="UP001432180"/>
    </source>
</evidence>
<evidence type="ECO:0000256" key="3">
    <source>
        <dbReference type="ARBA" id="ARBA00023316"/>
    </source>
</evidence>
<evidence type="ECO:0000313" key="8">
    <source>
        <dbReference type="EMBL" id="WPL19922.1"/>
    </source>
</evidence>
<sequence length="285" mass="30673">MNVHLLLRWPASVALVFLLVSLLGGCGGGTATRPDTEDNQAMGPPDAVPKAEPKSKYGNMSSYVVLGRRYHTKETSKGHVERGQASWYGSKFHGRRTSSGEVYDMHQMTAAHKTLPLPSYVHVTNLENGRAAVVRVNDRGPFHGGRVIDLSYAAAKKLGVVATGTAKVEVRSIDPRDHGRVVQAPPPARLAHHRRVAGHFEDSAPAADDQLFVQVGAFDQLANAEELHQRLLAQVSDPVHIRPSAEADIAPYKVRVGPLSSRAEAEAVSRRLASLGLTQGVVTGP</sequence>
<dbReference type="Gene3D" id="2.40.40.10">
    <property type="entry name" value="RlpA-like domain"/>
    <property type="match status" value="1"/>
</dbReference>
<gene>
    <name evidence="4" type="primary">rlpA</name>
    <name evidence="8" type="ORF">Thiowin_05077</name>
</gene>
<evidence type="ECO:0000256" key="6">
    <source>
        <dbReference type="SAM" id="MobiDB-lite"/>
    </source>
</evidence>
<dbReference type="CDD" id="cd22268">
    <property type="entry name" value="DPBB_RlpA-like"/>
    <property type="match status" value="1"/>
</dbReference>
<dbReference type="Proteomes" id="UP001432180">
    <property type="component" value="Chromosome"/>
</dbReference>
<dbReference type="InterPro" id="IPR034718">
    <property type="entry name" value="RlpA"/>
</dbReference>
<dbReference type="InterPro" id="IPR007730">
    <property type="entry name" value="SPOR-like_dom"/>
</dbReference>
<dbReference type="HAMAP" id="MF_02071">
    <property type="entry name" value="RlpA"/>
    <property type="match status" value="1"/>
</dbReference>
<protein>
    <recommendedName>
        <fullName evidence="4">Endolytic peptidoglycan transglycosylase RlpA</fullName>
        <ecNumber evidence="4">4.2.2.-</ecNumber>
    </recommendedName>
</protein>
<dbReference type="PANTHER" id="PTHR34183:SF1">
    <property type="entry name" value="ENDOLYTIC PEPTIDOGLYCAN TRANSGLYCOSYLASE RLPA"/>
    <property type="match status" value="1"/>
</dbReference>
<evidence type="ECO:0000256" key="5">
    <source>
        <dbReference type="RuleBase" id="RU003495"/>
    </source>
</evidence>
<proteinExistence type="inferred from homology"/>
<dbReference type="PROSITE" id="PS51724">
    <property type="entry name" value="SPOR"/>
    <property type="match status" value="1"/>
</dbReference>
<dbReference type="EC" id="4.2.2.-" evidence="4"/>
<keyword evidence="2 4" id="KW-0456">Lyase</keyword>
<dbReference type="Pfam" id="PF03330">
    <property type="entry name" value="DPBB_1"/>
    <property type="match status" value="1"/>
</dbReference>
<feature type="region of interest" description="Disordered" evidence="6">
    <location>
        <begin position="31"/>
        <end position="55"/>
    </location>
</feature>
<dbReference type="NCBIfam" id="TIGR00413">
    <property type="entry name" value="rlpA"/>
    <property type="match status" value="1"/>
</dbReference>